<feature type="domain" description="DUF4214" evidence="2">
    <location>
        <begin position="95"/>
        <end position="165"/>
    </location>
</feature>
<dbReference type="AlphaFoldDB" id="A0A1W2ETK9"/>
<keyword evidence="4" id="KW-1185">Reference proteome</keyword>
<dbReference type="EMBL" id="FWXR01000034">
    <property type="protein sequence ID" value="SMD13047.1"/>
    <property type="molecule type" value="Genomic_DNA"/>
</dbReference>
<evidence type="ECO:0000256" key="1">
    <source>
        <dbReference type="SAM" id="MobiDB-lite"/>
    </source>
</evidence>
<dbReference type="Pfam" id="PF13946">
    <property type="entry name" value="DUF4214"/>
    <property type="match status" value="1"/>
</dbReference>
<reference evidence="3 4" key="1">
    <citation type="submission" date="2017-04" db="EMBL/GenBank/DDBJ databases">
        <authorList>
            <person name="Afonso C.L."/>
            <person name="Miller P.J."/>
            <person name="Scott M.A."/>
            <person name="Spackman E."/>
            <person name="Goraichik I."/>
            <person name="Dimitrov K.M."/>
            <person name="Suarez D.L."/>
            <person name="Swayne D.E."/>
        </authorList>
    </citation>
    <scope>NUCLEOTIDE SEQUENCE [LARGE SCALE GENOMIC DNA]</scope>
    <source>
        <strain evidence="3 4">CGMCC 1.10972</strain>
    </source>
</reference>
<organism evidence="3 4">
    <name type="scientific">Fulvimarina manganoxydans</name>
    <dbReference type="NCBI Taxonomy" id="937218"/>
    <lineage>
        <taxon>Bacteria</taxon>
        <taxon>Pseudomonadati</taxon>
        <taxon>Pseudomonadota</taxon>
        <taxon>Alphaproteobacteria</taxon>
        <taxon>Hyphomicrobiales</taxon>
        <taxon>Aurantimonadaceae</taxon>
        <taxon>Fulvimarina</taxon>
    </lineage>
</organism>
<dbReference type="RefSeq" id="WP_170923398.1">
    <property type="nucleotide sequence ID" value="NZ_FWXR01000034.1"/>
</dbReference>
<name>A0A1W2ETK9_9HYPH</name>
<evidence type="ECO:0000259" key="2">
    <source>
        <dbReference type="Pfam" id="PF13946"/>
    </source>
</evidence>
<dbReference type="Proteomes" id="UP000192656">
    <property type="component" value="Unassembled WGS sequence"/>
</dbReference>
<evidence type="ECO:0000313" key="4">
    <source>
        <dbReference type="Proteomes" id="UP000192656"/>
    </source>
</evidence>
<proteinExistence type="predicted"/>
<dbReference type="InterPro" id="IPR038255">
    <property type="entry name" value="PBS_linker_sf"/>
</dbReference>
<accession>A0A1W2ETK9</accession>
<dbReference type="STRING" id="937218.SAMN06297251_13415"/>
<sequence>MDEQFIIDLYQRLALRNPTQAEIDAGLTAIADRGQDAYAAEIGETEEVVEIQTVILPIIGLYQAFLERTPEPAGLEFWTTAIQNGSLTFGDLIESFVTTNEFAVVNPGIGANPTNEDLVNLFYTNILGRTPDADGQAFWLSALQNGTIQAGNFTTTFIGSSEVQGDIGAALRAYYADVKDGQIDDATNSDSLRGDDEGDGGDVTDPGTGNGGGVVTFAVNLSEEGALTFNGSAGGVVTVSVNEDGQLVFERGGLTDTLESTSIIKSITNDGVRIVSDDGADVTGFVNHNGEGWQIAFGNELEEGPTALRIMAEEELNTDVGYFMTSDFRFEGTSFENLNSVSIVAGEGATLLSGFQLMNVAEFNLDNFDLSVAGREEESGIYVGNSGEASIIRIEDVNFTNAAGEGVPVRGILLSETVGGPVSLYVDDSTFSDLTTGIYAGVSRGNSIEVTSSSFTGNAAAIGGVGTGTSLSVSGSSFATNGEDIGVEGGQVLDAFVLDANTTDVVVNVYEGGNPFELLHDGSLNLGETGGVVLVGSGGSINNAIDAAGENDTVAVGGAFEGQIVIDKDLSLVGTGSQSSVEGILADGASVELRDLIIFGGTTGNGVTRETGLYAKGGATIDGYNLFLNGTGATSDTAIASVTEVTGGDVVNTINLYDSEVSGWNYGVYYNNGTAGQVSGVLFLNNEYANVGVEQADSVSVQNSTFVLDENTIGLEFFQGQASNDIGSLTLADLVFSGDTANAIFGTGAGENETWTFSSLEDLLGALQAYGNGVDLSDDAVSVVGADDGFFEMQMQ</sequence>
<protein>
    <recommendedName>
        <fullName evidence="2">DUF4214 domain-containing protein</fullName>
    </recommendedName>
</protein>
<gene>
    <name evidence="3" type="ORF">SAMN06297251_13415</name>
</gene>
<dbReference type="Gene3D" id="1.10.3130.20">
    <property type="entry name" value="Phycobilisome linker domain"/>
    <property type="match status" value="1"/>
</dbReference>
<dbReference type="SUPFAM" id="SSF51126">
    <property type="entry name" value="Pectin lyase-like"/>
    <property type="match status" value="1"/>
</dbReference>
<dbReference type="InterPro" id="IPR025282">
    <property type="entry name" value="DUF4214"/>
</dbReference>
<evidence type="ECO:0000313" key="3">
    <source>
        <dbReference type="EMBL" id="SMD13047.1"/>
    </source>
</evidence>
<dbReference type="InterPro" id="IPR011050">
    <property type="entry name" value="Pectin_lyase_fold/virulence"/>
</dbReference>
<feature type="region of interest" description="Disordered" evidence="1">
    <location>
        <begin position="185"/>
        <end position="209"/>
    </location>
</feature>